<dbReference type="Proteomes" id="UP001221898">
    <property type="component" value="Unassembled WGS sequence"/>
</dbReference>
<feature type="region of interest" description="Disordered" evidence="1">
    <location>
        <begin position="141"/>
        <end position="162"/>
    </location>
</feature>
<sequence length="181" mass="19230">MTFSAPGAAGVCVRAAARGGTVDCGAVEARAWCPTARPLSVSVVRTSSMYHREQRDGLSRGPDLKLHYGGNKRRHVLRPGRLAGRGADVGLKDRGAYDRMILAAGGHRGSSLRHPRPHKLSLLAVRFSLDSESARHAVQTRGFGVSGGGPGSFATPPPSHRRSLGAAMRERRLALCHAARP</sequence>
<evidence type="ECO:0000313" key="3">
    <source>
        <dbReference type="Proteomes" id="UP001221898"/>
    </source>
</evidence>
<comment type="caution">
    <text evidence="2">The sequence shown here is derived from an EMBL/GenBank/DDBJ whole genome shotgun (WGS) entry which is preliminary data.</text>
</comment>
<organism evidence="2 3">
    <name type="scientific">Aldrovandia affinis</name>
    <dbReference type="NCBI Taxonomy" id="143900"/>
    <lineage>
        <taxon>Eukaryota</taxon>
        <taxon>Metazoa</taxon>
        <taxon>Chordata</taxon>
        <taxon>Craniata</taxon>
        <taxon>Vertebrata</taxon>
        <taxon>Euteleostomi</taxon>
        <taxon>Actinopterygii</taxon>
        <taxon>Neopterygii</taxon>
        <taxon>Teleostei</taxon>
        <taxon>Notacanthiformes</taxon>
        <taxon>Halosauridae</taxon>
        <taxon>Aldrovandia</taxon>
    </lineage>
</organism>
<name>A0AAD7SH20_9TELE</name>
<evidence type="ECO:0000256" key="1">
    <source>
        <dbReference type="SAM" id="MobiDB-lite"/>
    </source>
</evidence>
<keyword evidence="3" id="KW-1185">Reference proteome</keyword>
<reference evidence="2" key="1">
    <citation type="journal article" date="2023" name="Science">
        <title>Genome structures resolve the early diversification of teleost fishes.</title>
        <authorList>
            <person name="Parey E."/>
            <person name="Louis A."/>
            <person name="Montfort J."/>
            <person name="Bouchez O."/>
            <person name="Roques C."/>
            <person name="Iampietro C."/>
            <person name="Lluch J."/>
            <person name="Castinel A."/>
            <person name="Donnadieu C."/>
            <person name="Desvignes T."/>
            <person name="Floi Bucao C."/>
            <person name="Jouanno E."/>
            <person name="Wen M."/>
            <person name="Mejri S."/>
            <person name="Dirks R."/>
            <person name="Jansen H."/>
            <person name="Henkel C."/>
            <person name="Chen W.J."/>
            <person name="Zahm M."/>
            <person name="Cabau C."/>
            <person name="Klopp C."/>
            <person name="Thompson A.W."/>
            <person name="Robinson-Rechavi M."/>
            <person name="Braasch I."/>
            <person name="Lecointre G."/>
            <person name="Bobe J."/>
            <person name="Postlethwait J.H."/>
            <person name="Berthelot C."/>
            <person name="Roest Crollius H."/>
            <person name="Guiguen Y."/>
        </authorList>
    </citation>
    <scope>NUCLEOTIDE SEQUENCE</scope>
    <source>
        <strain evidence="2">NC1722</strain>
    </source>
</reference>
<proteinExistence type="predicted"/>
<dbReference type="AlphaFoldDB" id="A0AAD7SH20"/>
<accession>A0AAD7SH20</accession>
<dbReference type="EMBL" id="JAINUG010000071">
    <property type="protein sequence ID" value="KAJ8401301.1"/>
    <property type="molecule type" value="Genomic_DNA"/>
</dbReference>
<evidence type="ECO:0000313" key="2">
    <source>
        <dbReference type="EMBL" id="KAJ8401301.1"/>
    </source>
</evidence>
<gene>
    <name evidence="2" type="ORF">AAFF_G00385320</name>
</gene>
<protein>
    <submittedName>
        <fullName evidence="2">Uncharacterized protein</fullName>
    </submittedName>
</protein>